<organism evidence="5">
    <name type="scientific">Paracoccidioides brasiliensis (strain Pb18)</name>
    <dbReference type="NCBI Taxonomy" id="502780"/>
    <lineage>
        <taxon>Eukaryota</taxon>
        <taxon>Fungi</taxon>
        <taxon>Dikarya</taxon>
        <taxon>Ascomycota</taxon>
        <taxon>Pezizomycotina</taxon>
        <taxon>Eurotiomycetes</taxon>
        <taxon>Eurotiomycetidae</taxon>
        <taxon>Onygenales</taxon>
        <taxon>Ajellomycetaceae</taxon>
        <taxon>Paracoccidioides</taxon>
    </lineage>
</organism>
<keyword evidence="5" id="KW-1185">Reference proteome</keyword>
<accession>Q1XAA3</accession>
<evidence type="ECO:0000256" key="1">
    <source>
        <dbReference type="SAM" id="Phobius"/>
    </source>
</evidence>
<dbReference type="STRING" id="502780.Q1XAA3"/>
<dbReference type="Gene3D" id="1.20.810.10">
    <property type="entry name" value="Cytochrome Bc1 Complex, Chain C"/>
    <property type="match status" value="1"/>
</dbReference>
<geneLocation type="mitochondrion" evidence="4"/>
<dbReference type="GO" id="GO:0006122">
    <property type="term" value="P:mitochondrial electron transport, ubiquinol to cytochrome c"/>
    <property type="evidence" value="ECO:0007669"/>
    <property type="project" value="TreeGrafter"/>
</dbReference>
<dbReference type="PROSITE" id="PS50878">
    <property type="entry name" value="RT_POL"/>
    <property type="match status" value="1"/>
</dbReference>
<dbReference type="InterPro" id="IPR027387">
    <property type="entry name" value="Cytb/b6-like_sf"/>
</dbReference>
<dbReference type="GO" id="GO:0016020">
    <property type="term" value="C:membrane"/>
    <property type="evidence" value="ECO:0007669"/>
    <property type="project" value="InterPro"/>
</dbReference>
<keyword evidence="1" id="KW-0812">Transmembrane</keyword>
<name>Q1XAA3_PARBD</name>
<evidence type="ECO:0000259" key="3">
    <source>
        <dbReference type="PROSITE" id="PS51002"/>
    </source>
</evidence>
<dbReference type="FunCoup" id="Q1XAA3">
    <property type="interactions" value="47"/>
</dbReference>
<feature type="domain" description="Reverse transcriptase" evidence="2">
    <location>
        <begin position="424"/>
        <end position="688"/>
    </location>
</feature>
<dbReference type="Pfam" id="PF00033">
    <property type="entry name" value="Cytochrome_B"/>
    <property type="match status" value="1"/>
</dbReference>
<dbReference type="PANTHER" id="PTHR19271">
    <property type="entry name" value="CYTOCHROME B"/>
    <property type="match status" value="1"/>
</dbReference>
<feature type="transmembrane region" description="Helical" evidence="1">
    <location>
        <begin position="48"/>
        <end position="68"/>
    </location>
</feature>
<dbReference type="SUPFAM" id="SSF56672">
    <property type="entry name" value="DNA/RNA polymerases"/>
    <property type="match status" value="1"/>
</dbReference>
<dbReference type="CDD" id="cd00284">
    <property type="entry name" value="Cytochrome_b_N"/>
    <property type="match status" value="1"/>
</dbReference>
<dbReference type="InterPro" id="IPR043502">
    <property type="entry name" value="DNA/RNA_pol_sf"/>
</dbReference>
<dbReference type="InterPro" id="IPR024937">
    <property type="entry name" value="Domain_X"/>
</dbReference>
<dbReference type="PANTHER" id="PTHR19271:SF16">
    <property type="entry name" value="CYTOCHROME B"/>
    <property type="match status" value="1"/>
</dbReference>
<feature type="transmembrane region" description="Helical" evidence="1">
    <location>
        <begin position="20"/>
        <end position="36"/>
    </location>
</feature>
<dbReference type="EMBL" id="AY955840">
    <property type="protein sequence ID" value="AAY30337.1"/>
    <property type="molecule type" value="Genomic_DNA"/>
</dbReference>
<dbReference type="GeneID" id="3979217"/>
<dbReference type="InParanoid" id="Q1XAA3"/>
<feature type="domain" description="Cytochrome b/b6 N-terminal region profile" evidence="3">
    <location>
        <begin position="1"/>
        <end position="144"/>
    </location>
</feature>
<keyword evidence="1" id="KW-0472">Membrane</keyword>
<dbReference type="InterPro" id="IPR016174">
    <property type="entry name" value="Di-haem_cyt_TM"/>
</dbReference>
<dbReference type="PROSITE" id="PS51002">
    <property type="entry name" value="CYTB_NTER"/>
    <property type="match status" value="1"/>
</dbReference>
<evidence type="ECO:0000313" key="4">
    <source>
        <dbReference type="EMBL" id="AAY30337.1"/>
    </source>
</evidence>
<keyword evidence="4" id="KW-0496">Mitochondrion</keyword>
<dbReference type="AlphaFoldDB" id="Q1XAA3"/>
<gene>
    <name evidence="4" type="primary">cob-i1</name>
</gene>
<dbReference type="GO" id="GO:0016491">
    <property type="term" value="F:oxidoreductase activity"/>
    <property type="evidence" value="ECO:0007669"/>
    <property type="project" value="InterPro"/>
</dbReference>
<dbReference type="GO" id="GO:0006397">
    <property type="term" value="P:mRNA processing"/>
    <property type="evidence" value="ECO:0007669"/>
    <property type="project" value="InterPro"/>
</dbReference>
<dbReference type="Proteomes" id="UP000001628">
    <property type="component" value="Mitochondrion"/>
</dbReference>
<dbReference type="GO" id="GO:0005739">
    <property type="term" value="C:mitochondrion"/>
    <property type="evidence" value="ECO:0007669"/>
    <property type="project" value="UniProtKB-ARBA"/>
</dbReference>
<evidence type="ECO:0000313" key="5">
    <source>
        <dbReference type="Proteomes" id="UP000001628"/>
    </source>
</evidence>
<dbReference type="Pfam" id="PF00078">
    <property type="entry name" value="RVT_1"/>
    <property type="match status" value="1"/>
</dbReference>
<keyword evidence="1" id="KW-1133">Transmembrane helix</keyword>
<dbReference type="SUPFAM" id="SSF81342">
    <property type="entry name" value="Transmembrane di-heme cytochromes"/>
    <property type="match status" value="1"/>
</dbReference>
<sequence length="871" mass="100128">MIMRDVNNGWLVRYLHANTASAFFFLVYLHIGRGLYYGSYKSPRRLTWTIGTIIFIIMMATAFLGYVLPYGQMSLWGATVITNLMSAIPWIGQDIVEFIWGGFSVNNATLNRFFSLHFLLPFILAALALMHLIAFHDIVGSGNPLGISGNYDRLPFAPYFIFKVRRCAFFRSLFKQQIYYPIIYQAPSLDIWWKSILNIACLEKVEFTVKQIAGRIGSVKVNMVRAILPKVQKPVLSNKGGGFFCIKSSNQYVKSTFKGLYIGLLILQCVNNIFKVLNVQPKFTCFYGERTTVSTKGNINININININNSYVVGGPLLAAWSSKSSFKYSGSNDSTKWIGPVYNQIRNLNTSSGRTRNVLDKLKSLHNRAKLTKTIIDRKLYRDFMLNKDIYWVAYQRLRSSPEKIISGIDHITLDRFFPTVLSEIIQKLSTGEFQFTPERRILIPNGKSRLLIVDSPKNQLVQEVMKMVLEAIYEPIFIEISKGSHTALKYIYTKFVGCTWWIQGDMCFNSISHDKLMNLLERRISDQRFLELIRKALNAGYMNSYLCKTDLVDIPQRSIISPILANIFLHEIDVYIDQLKKAFNKTSSPSNQYKILTANKVEDTKEVLNYSALLRSVKNKTVSPKLMYIRYYEDWIIAINGSYTEAIEILNKVKEYCSILGVKVSDEKIKITNIYKNKVLFLDTQIKHSMVHTLSSHRALQRNPKGLLFTSPIPRIKDKLTKAGFIKCNLAQTKVTWIPLTARQIVDLGNQVLKGYLNYYSFVQNRGKFVSWIYWILKDVVVRTLARKFNVKTRAQIYKKLGKDLVISDQTKRDKNNKPIIVAKFIRPNYIINTWGFKQQSPNTLASALFEDKASLAYILSSRVYDSKY</sequence>
<feature type="transmembrane region" description="Helical" evidence="1">
    <location>
        <begin position="113"/>
        <end position="135"/>
    </location>
</feature>
<dbReference type="Pfam" id="PF01348">
    <property type="entry name" value="Intron_maturas2"/>
    <property type="match status" value="1"/>
</dbReference>
<reference evidence="4 5" key="1">
    <citation type="journal article" date="2007" name="Yeast">
        <title>The mitochondrial genome from the thermal dimorphic fungus Paracoccidioides brasiliensis.</title>
        <authorList>
            <person name="Cardoso M.A.G."/>
            <person name="Tambor J.H.M."/>
            <person name="Nobrega F.G."/>
        </authorList>
    </citation>
    <scope>NUCLEOTIDE SEQUENCE [LARGE SCALE GENOMIC DNA]</scope>
    <source>
        <strain evidence="4 5">Pb18</strain>
    </source>
</reference>
<dbReference type="InterPro" id="IPR005797">
    <property type="entry name" value="Cyt_b/b6_N"/>
</dbReference>
<dbReference type="InterPro" id="IPR048259">
    <property type="entry name" value="Cytochrome_b_N_euk/bac"/>
</dbReference>
<evidence type="ECO:0000259" key="2">
    <source>
        <dbReference type="PROSITE" id="PS50878"/>
    </source>
</evidence>
<protein>
    <submittedName>
        <fullName evidence="4">Probable maturase</fullName>
    </submittedName>
</protein>
<dbReference type="GO" id="GO:0008121">
    <property type="term" value="F:quinol-cytochrome-c reductase activity"/>
    <property type="evidence" value="ECO:0007669"/>
    <property type="project" value="TreeGrafter"/>
</dbReference>
<dbReference type="InterPro" id="IPR000477">
    <property type="entry name" value="RT_dom"/>
</dbReference>
<proteinExistence type="predicted"/>
<dbReference type="CDD" id="cd01651">
    <property type="entry name" value="RT_G2_intron"/>
    <property type="match status" value="1"/>
</dbReference>
<dbReference type="RefSeq" id="YP_537105.1">
    <property type="nucleotide sequence ID" value="NC_007935.1"/>
</dbReference>